<dbReference type="Pfam" id="PF13426">
    <property type="entry name" value="PAS_9"/>
    <property type="match status" value="1"/>
</dbReference>
<dbReference type="InterPro" id="IPR035965">
    <property type="entry name" value="PAS-like_dom_sf"/>
</dbReference>
<dbReference type="Pfam" id="PF07494">
    <property type="entry name" value="Reg_prop"/>
    <property type="match status" value="2"/>
</dbReference>
<dbReference type="SMART" id="SM00387">
    <property type="entry name" value="HATPase_c"/>
    <property type="match status" value="1"/>
</dbReference>
<dbReference type="PANTHER" id="PTHR43547">
    <property type="entry name" value="TWO-COMPONENT HISTIDINE KINASE"/>
    <property type="match status" value="1"/>
</dbReference>
<dbReference type="Gene3D" id="2.130.10.10">
    <property type="entry name" value="YVTN repeat-like/Quinoprotein amine dehydrogenase"/>
    <property type="match status" value="3"/>
</dbReference>
<gene>
    <name evidence="9" type="ORF">GCM10025759_14880</name>
</gene>
<dbReference type="SUPFAM" id="SSF63829">
    <property type="entry name" value="Calcium-dependent phosphotriesterase"/>
    <property type="match status" value="3"/>
</dbReference>
<dbReference type="Proteomes" id="UP001501083">
    <property type="component" value="Unassembled WGS sequence"/>
</dbReference>
<feature type="domain" description="PAS" evidence="7">
    <location>
        <begin position="810"/>
        <end position="866"/>
    </location>
</feature>
<dbReference type="SUPFAM" id="SSF55785">
    <property type="entry name" value="PYP-like sensor domain (PAS domain)"/>
    <property type="match status" value="1"/>
</dbReference>
<dbReference type="Gene3D" id="3.30.450.20">
    <property type="entry name" value="PAS domain"/>
    <property type="match status" value="1"/>
</dbReference>
<comment type="caution">
    <text evidence="9">The sequence shown here is derived from an EMBL/GenBank/DDBJ whole genome shotgun (WGS) entry which is preliminary data.</text>
</comment>
<feature type="domain" description="PAC" evidence="8">
    <location>
        <begin position="885"/>
        <end position="934"/>
    </location>
</feature>
<dbReference type="PROSITE" id="PS50113">
    <property type="entry name" value="PAC"/>
    <property type="match status" value="1"/>
</dbReference>
<dbReference type="Pfam" id="PF07495">
    <property type="entry name" value="Y_Y_Y"/>
    <property type="match status" value="1"/>
</dbReference>
<dbReference type="PRINTS" id="PR00344">
    <property type="entry name" value="BCTRLSENSOR"/>
</dbReference>
<feature type="coiled-coil region" evidence="4">
    <location>
        <begin position="925"/>
        <end position="952"/>
    </location>
</feature>
<dbReference type="InterPro" id="IPR036097">
    <property type="entry name" value="HisK_dim/P_sf"/>
</dbReference>
<dbReference type="InterPro" id="IPR015943">
    <property type="entry name" value="WD40/YVTN_repeat-like_dom_sf"/>
</dbReference>
<evidence type="ECO:0000313" key="9">
    <source>
        <dbReference type="EMBL" id="GAA5073557.1"/>
    </source>
</evidence>
<dbReference type="CDD" id="cd00130">
    <property type="entry name" value="PAS"/>
    <property type="match status" value="1"/>
</dbReference>
<evidence type="ECO:0000259" key="6">
    <source>
        <dbReference type="PROSITE" id="PS50109"/>
    </source>
</evidence>
<accession>A0ABP9LCJ3</accession>
<dbReference type="SMART" id="SM00388">
    <property type="entry name" value="HisKA"/>
    <property type="match status" value="1"/>
</dbReference>
<name>A0ABP9LCJ3_9GAMM</name>
<dbReference type="Gene3D" id="3.30.565.10">
    <property type="entry name" value="Histidine kinase-like ATPase, C-terminal domain"/>
    <property type="match status" value="1"/>
</dbReference>
<dbReference type="InterPro" id="IPR000700">
    <property type="entry name" value="PAS-assoc_C"/>
</dbReference>
<dbReference type="Pfam" id="PF02518">
    <property type="entry name" value="HATPase_c"/>
    <property type="match status" value="1"/>
</dbReference>
<dbReference type="InterPro" id="IPR036890">
    <property type="entry name" value="HATPase_C_sf"/>
</dbReference>
<dbReference type="InterPro" id="IPR013783">
    <property type="entry name" value="Ig-like_fold"/>
</dbReference>
<dbReference type="Gene3D" id="1.10.287.130">
    <property type="match status" value="1"/>
</dbReference>
<sequence length="1185" mass="130695">MRARVFVALLHVLVGLFATAGAPAWALDPELTISNYGHRSWRGFEGLGAGPITAIAQTADGYLWLATPNGLQRFDGVSSVPWPPQAKTVLAADSIRALLGSRDRTLWIGTTKGLVSLANDKLIVHPAFTGRTINDIEENVDGTIWVGGSEGKHALLCSIRGADIECHGRDGSLGEEISALHRDSLNALWVNGGNRVWNWMSAPTKPFTVSPPSVSQARRAMTEITPGTVVVGRGYMRGVAKVGQGKVEALELPAWAKDFVYIKAMQDRDGAVWLGAADAGLIRIFKGRVDAFTASDGLSGNHILDLFEDREGNFWVATSRGLDQFRAVAVARHENAEGLTGRGRSLLAAHDGSLWAGTTTGVFQLDATRQRWELRWPRMGGLFEDSRGTMWSASPSAAGLQSYSNGRIGTAPGVPPGPVEAVTEDTSGNLWIAHRSAGLMRLRPGGRAEVVTDRYRFATDRISIMTADPVDGSLWLGLWTGEVENVLNGQRRARFDLIAPRQPRARINHVRVEADGSVWASTRQALSRIKDGHVVHLVTGLGPPCDGPLWSVADARRVWISTRCGVAWSDRADLDARVSAASQGGSRKAHFRLLEPWDGVSRELGPGMIGYTTIPYVFAPKMAQTPDGRVWAASGDDIVTIDPQRIPVNLLPPPVDIQKVISDGRIFAPTADMRIPPRPRNLRIEYTGLSFRALDRTQFRYKLDGWDADWQDVGNRRQAFYTDLSPGRYRFHVTAANDSGVWNPVGDALEFTIEPAWWQRTDLRIAAAVMVALALFAFYRRRVDHLSRMLASETASRREIGRLYSDLQERESRVRRLFNANIIGIFTWNLDGRILEANEAFATIVGYDSAELVSGLRKWKDLMPPEWDPSDDRIMTDMLATGVATPFEAEYIRKDGSRVPVLVGAALFDVRPGEGVAFVLDLTDRRRAEQAARDSDRRYHDMERRLAEANRVASVGYLSAMIAHEVNQPLSGVITNATTALRMLDVDPPNIDGVYDAAQRIIRDGHRAAEVIRRLRSMFSRKDHVLEVIDLNDAAREVVAMARNDLEKHGIEIHQQFADGLPRIKGDRIQLQQVILNLLRNASDAMAGVQGRPRSLRIRTEREASGGVRLAVRDAGIGLPAEDLERLFDAFYSTKGSGMGIGLFISRSVVERHQGRLWAEPNDDHGLTFSFSLPLEPSIVHTAIR</sequence>
<evidence type="ECO:0000259" key="8">
    <source>
        <dbReference type="PROSITE" id="PS50113"/>
    </source>
</evidence>
<dbReference type="PROSITE" id="PS50109">
    <property type="entry name" value="HIS_KIN"/>
    <property type="match status" value="1"/>
</dbReference>
<evidence type="ECO:0000256" key="2">
    <source>
        <dbReference type="ARBA" id="ARBA00012438"/>
    </source>
</evidence>
<dbReference type="Gene3D" id="2.60.40.10">
    <property type="entry name" value="Immunoglobulins"/>
    <property type="match status" value="1"/>
</dbReference>
<dbReference type="NCBIfam" id="TIGR00229">
    <property type="entry name" value="sensory_box"/>
    <property type="match status" value="1"/>
</dbReference>
<evidence type="ECO:0000313" key="10">
    <source>
        <dbReference type="Proteomes" id="UP001501083"/>
    </source>
</evidence>
<dbReference type="EC" id="2.7.13.3" evidence="2"/>
<feature type="signal peptide" evidence="5">
    <location>
        <begin position="1"/>
        <end position="26"/>
    </location>
</feature>
<evidence type="ECO:0000256" key="1">
    <source>
        <dbReference type="ARBA" id="ARBA00000085"/>
    </source>
</evidence>
<keyword evidence="3" id="KW-0597">Phosphoprotein</keyword>
<evidence type="ECO:0000256" key="5">
    <source>
        <dbReference type="SAM" id="SignalP"/>
    </source>
</evidence>
<dbReference type="SUPFAM" id="SSF55874">
    <property type="entry name" value="ATPase domain of HSP90 chaperone/DNA topoisomerase II/histidine kinase"/>
    <property type="match status" value="1"/>
</dbReference>
<organism evidence="9 10">
    <name type="scientific">Lysobacter panacisoli</name>
    <dbReference type="NCBI Taxonomy" id="1255263"/>
    <lineage>
        <taxon>Bacteria</taxon>
        <taxon>Pseudomonadati</taxon>
        <taxon>Pseudomonadota</taxon>
        <taxon>Gammaproteobacteria</taxon>
        <taxon>Lysobacterales</taxon>
        <taxon>Lysobacteraceae</taxon>
        <taxon>Lysobacter</taxon>
    </lineage>
</organism>
<dbReference type="PANTHER" id="PTHR43547:SF2">
    <property type="entry name" value="HYBRID SIGNAL TRANSDUCTION HISTIDINE KINASE C"/>
    <property type="match status" value="1"/>
</dbReference>
<keyword evidence="10" id="KW-1185">Reference proteome</keyword>
<dbReference type="InterPro" id="IPR003661">
    <property type="entry name" value="HisK_dim/P_dom"/>
</dbReference>
<reference evidence="10" key="1">
    <citation type="journal article" date="2019" name="Int. J. Syst. Evol. Microbiol.">
        <title>The Global Catalogue of Microorganisms (GCM) 10K type strain sequencing project: providing services to taxonomists for standard genome sequencing and annotation.</title>
        <authorList>
            <consortium name="The Broad Institute Genomics Platform"/>
            <consortium name="The Broad Institute Genome Sequencing Center for Infectious Disease"/>
            <person name="Wu L."/>
            <person name="Ma J."/>
        </authorList>
    </citation>
    <scope>NUCLEOTIDE SEQUENCE [LARGE SCALE GENOMIC DNA]</scope>
    <source>
        <strain evidence="10">JCM 19212</strain>
    </source>
</reference>
<dbReference type="InterPro" id="IPR000014">
    <property type="entry name" value="PAS"/>
</dbReference>
<keyword evidence="5" id="KW-0732">Signal</keyword>
<dbReference type="SUPFAM" id="SSF47384">
    <property type="entry name" value="Homodimeric domain of signal transducing histidine kinase"/>
    <property type="match status" value="1"/>
</dbReference>
<dbReference type="InterPro" id="IPR004358">
    <property type="entry name" value="Sig_transdc_His_kin-like_C"/>
</dbReference>
<dbReference type="InterPro" id="IPR011123">
    <property type="entry name" value="Y_Y_Y"/>
</dbReference>
<dbReference type="InterPro" id="IPR003594">
    <property type="entry name" value="HATPase_dom"/>
</dbReference>
<dbReference type="InterPro" id="IPR011110">
    <property type="entry name" value="Reg_prop"/>
</dbReference>
<evidence type="ECO:0000259" key="7">
    <source>
        <dbReference type="PROSITE" id="PS50112"/>
    </source>
</evidence>
<evidence type="ECO:0000256" key="4">
    <source>
        <dbReference type="SAM" id="Coils"/>
    </source>
</evidence>
<dbReference type="PROSITE" id="PS50112">
    <property type="entry name" value="PAS"/>
    <property type="match status" value="1"/>
</dbReference>
<feature type="domain" description="Histidine kinase" evidence="6">
    <location>
        <begin position="961"/>
        <end position="1177"/>
    </location>
</feature>
<dbReference type="CDD" id="cd00082">
    <property type="entry name" value="HisKA"/>
    <property type="match status" value="1"/>
</dbReference>
<dbReference type="InterPro" id="IPR005467">
    <property type="entry name" value="His_kinase_dom"/>
</dbReference>
<dbReference type="EMBL" id="BAABKY010000002">
    <property type="protein sequence ID" value="GAA5073557.1"/>
    <property type="molecule type" value="Genomic_DNA"/>
</dbReference>
<proteinExistence type="predicted"/>
<keyword evidence="4" id="KW-0175">Coiled coil</keyword>
<protein>
    <recommendedName>
        <fullName evidence="2">histidine kinase</fullName>
        <ecNumber evidence="2">2.7.13.3</ecNumber>
    </recommendedName>
</protein>
<dbReference type="SMART" id="SM00091">
    <property type="entry name" value="PAS"/>
    <property type="match status" value="2"/>
</dbReference>
<evidence type="ECO:0000256" key="3">
    <source>
        <dbReference type="ARBA" id="ARBA00022553"/>
    </source>
</evidence>
<comment type="catalytic activity">
    <reaction evidence="1">
        <text>ATP + protein L-histidine = ADP + protein N-phospho-L-histidine.</text>
        <dbReference type="EC" id="2.7.13.3"/>
    </reaction>
</comment>
<feature type="chain" id="PRO_5045987730" description="histidine kinase" evidence="5">
    <location>
        <begin position="27"/>
        <end position="1185"/>
    </location>
</feature>